<feature type="transmembrane region" description="Helical" evidence="2">
    <location>
        <begin position="236"/>
        <end position="256"/>
    </location>
</feature>
<dbReference type="SUPFAM" id="SSF103481">
    <property type="entry name" value="Multidrug resistance efflux transporter EmrE"/>
    <property type="match status" value="2"/>
</dbReference>
<evidence type="ECO:0000313" key="4">
    <source>
        <dbReference type="EMBL" id="MEP0818297.1"/>
    </source>
</evidence>
<feature type="transmembrane region" description="Helical" evidence="2">
    <location>
        <begin position="102"/>
        <end position="120"/>
    </location>
</feature>
<feature type="transmembrane region" description="Helical" evidence="2">
    <location>
        <begin position="70"/>
        <end position="90"/>
    </location>
</feature>
<keyword evidence="5" id="KW-1185">Reference proteome</keyword>
<feature type="transmembrane region" description="Helical" evidence="2">
    <location>
        <begin position="12"/>
        <end position="31"/>
    </location>
</feature>
<feature type="domain" description="EamA" evidence="3">
    <location>
        <begin position="9"/>
        <end position="143"/>
    </location>
</feature>
<protein>
    <submittedName>
        <fullName evidence="4">DMT family transporter</fullName>
    </submittedName>
</protein>
<feature type="transmembrane region" description="Helical" evidence="2">
    <location>
        <begin position="195"/>
        <end position="215"/>
    </location>
</feature>
<evidence type="ECO:0000256" key="2">
    <source>
        <dbReference type="SAM" id="Phobius"/>
    </source>
</evidence>
<dbReference type="Proteomes" id="UP001464891">
    <property type="component" value="Unassembled WGS sequence"/>
</dbReference>
<feature type="transmembrane region" description="Helical" evidence="2">
    <location>
        <begin position="294"/>
        <end position="310"/>
    </location>
</feature>
<comment type="caution">
    <text evidence="4">The sequence shown here is derived from an EMBL/GenBank/DDBJ whole genome shotgun (WGS) entry which is preliminary data.</text>
</comment>
<dbReference type="InterPro" id="IPR037185">
    <property type="entry name" value="EmrE-like"/>
</dbReference>
<comment type="similarity">
    <text evidence="1">Belongs to the EamA transporter family.</text>
</comment>
<dbReference type="PANTHER" id="PTHR22911:SF137">
    <property type="entry name" value="SOLUTE CARRIER FAMILY 35 MEMBER G2-RELATED"/>
    <property type="match status" value="1"/>
</dbReference>
<sequence length="311" mass="33238">MLIWLTQFKGELAALSAAFLWAIASVIYTRIGQRVPPLVLNSLKGVIAIAFLAITLWLQGSGLPDINGTALGLLILSGVVGIGFGDTYYFAALNLLGPRRTLLLEALAPPLSAFLALLFLQETLKLSNWLGIFLTIVGVTWVVSERSPTETANSATGKPTHPLLGVGYGLLAALGQAGGAVLSRAALTQSTISPLWSTLVRLATGVLVMLVWLLVRRQAGLVMQTLEFERDRRKGMSWLGAIAITSFFSTYLGIWLQQTSLKFTAVGVAQALSSTSPLFILPIAIAMGEVVSRQAILGVLVAWAGVWFLFS</sequence>
<dbReference type="Pfam" id="PF00892">
    <property type="entry name" value="EamA"/>
    <property type="match status" value="2"/>
</dbReference>
<feature type="transmembrane region" description="Helical" evidence="2">
    <location>
        <begin position="163"/>
        <end position="183"/>
    </location>
</feature>
<dbReference type="RefSeq" id="WP_190441702.1">
    <property type="nucleotide sequence ID" value="NZ_JAMPKM010000008.1"/>
</dbReference>
<evidence type="ECO:0000256" key="1">
    <source>
        <dbReference type="ARBA" id="ARBA00007362"/>
    </source>
</evidence>
<feature type="transmembrane region" description="Helical" evidence="2">
    <location>
        <begin position="268"/>
        <end position="287"/>
    </location>
</feature>
<proteinExistence type="inferred from homology"/>
<keyword evidence="2" id="KW-1133">Transmembrane helix</keyword>
<organism evidence="4 5">
    <name type="scientific">Trichocoleus desertorum GB2-A4</name>
    <dbReference type="NCBI Taxonomy" id="2933944"/>
    <lineage>
        <taxon>Bacteria</taxon>
        <taxon>Bacillati</taxon>
        <taxon>Cyanobacteriota</taxon>
        <taxon>Cyanophyceae</taxon>
        <taxon>Leptolyngbyales</taxon>
        <taxon>Trichocoleusaceae</taxon>
        <taxon>Trichocoleus</taxon>
    </lineage>
</organism>
<gene>
    <name evidence="4" type="ORF">NC998_14450</name>
</gene>
<evidence type="ECO:0000259" key="3">
    <source>
        <dbReference type="Pfam" id="PF00892"/>
    </source>
</evidence>
<accession>A0ABV0J927</accession>
<keyword evidence="2" id="KW-0472">Membrane</keyword>
<name>A0ABV0J927_9CYAN</name>
<evidence type="ECO:0000313" key="5">
    <source>
        <dbReference type="Proteomes" id="UP001464891"/>
    </source>
</evidence>
<feature type="transmembrane region" description="Helical" evidence="2">
    <location>
        <begin position="126"/>
        <end position="143"/>
    </location>
</feature>
<feature type="domain" description="EamA" evidence="3">
    <location>
        <begin position="164"/>
        <end position="310"/>
    </location>
</feature>
<dbReference type="PANTHER" id="PTHR22911">
    <property type="entry name" value="ACYL-MALONYL CONDENSING ENZYME-RELATED"/>
    <property type="match status" value="1"/>
</dbReference>
<keyword evidence="2" id="KW-0812">Transmembrane</keyword>
<feature type="transmembrane region" description="Helical" evidence="2">
    <location>
        <begin position="38"/>
        <end position="58"/>
    </location>
</feature>
<dbReference type="InterPro" id="IPR000620">
    <property type="entry name" value="EamA_dom"/>
</dbReference>
<reference evidence="4 5" key="1">
    <citation type="submission" date="2022-04" db="EMBL/GenBank/DDBJ databases">
        <title>Positive selection, recombination, and allopatry shape intraspecific diversity of widespread and dominant cyanobacteria.</title>
        <authorList>
            <person name="Wei J."/>
            <person name="Shu W."/>
            <person name="Hu C."/>
        </authorList>
    </citation>
    <scope>NUCLEOTIDE SEQUENCE [LARGE SCALE GENOMIC DNA]</scope>
    <source>
        <strain evidence="4 5">GB2-A4</strain>
    </source>
</reference>
<dbReference type="EMBL" id="JAMPKM010000008">
    <property type="protein sequence ID" value="MEP0818297.1"/>
    <property type="molecule type" value="Genomic_DNA"/>
</dbReference>